<proteinExistence type="predicted"/>
<evidence type="ECO:0000313" key="2">
    <source>
        <dbReference type="EMBL" id="MPM82590.1"/>
    </source>
</evidence>
<gene>
    <name evidence="2" type="ORF">SDC9_129651</name>
</gene>
<reference evidence="2" key="1">
    <citation type="submission" date="2019-08" db="EMBL/GenBank/DDBJ databases">
        <authorList>
            <person name="Kucharzyk K."/>
            <person name="Murdoch R.W."/>
            <person name="Higgins S."/>
            <person name="Loffler F."/>
        </authorList>
    </citation>
    <scope>NUCLEOTIDE SEQUENCE</scope>
</reference>
<feature type="compositionally biased region" description="Acidic residues" evidence="1">
    <location>
        <begin position="52"/>
        <end position="62"/>
    </location>
</feature>
<name>A0A645CZF0_9ZZZZ</name>
<evidence type="ECO:0000256" key="1">
    <source>
        <dbReference type="SAM" id="MobiDB-lite"/>
    </source>
</evidence>
<comment type="caution">
    <text evidence="2">The sequence shown here is derived from an EMBL/GenBank/DDBJ whole genome shotgun (WGS) entry which is preliminary data.</text>
</comment>
<accession>A0A645CZF0</accession>
<dbReference type="AlphaFoldDB" id="A0A645CZF0"/>
<organism evidence="2">
    <name type="scientific">bioreactor metagenome</name>
    <dbReference type="NCBI Taxonomy" id="1076179"/>
    <lineage>
        <taxon>unclassified sequences</taxon>
        <taxon>metagenomes</taxon>
        <taxon>ecological metagenomes</taxon>
    </lineage>
</organism>
<dbReference type="EMBL" id="VSSQ01031630">
    <property type="protein sequence ID" value="MPM82590.1"/>
    <property type="molecule type" value="Genomic_DNA"/>
</dbReference>
<feature type="region of interest" description="Disordered" evidence="1">
    <location>
        <begin position="47"/>
        <end position="106"/>
    </location>
</feature>
<sequence>MVGSAGVPRNEDGEESAGVFERAGEHPRVKSGFIEFTLEHRSRHRDRKVLVAEEDVADEAGEDDRRDHSADGLDRLHDRLEHDLEESADIHRRTEGEGAEDEGDRPVHRLEAAALHKRHDVVRRFDGDLRIDADAVLGEHFCESGRVFRGTRDLGREYGDISVLHDV</sequence>
<protein>
    <submittedName>
        <fullName evidence="2">Uncharacterized protein</fullName>
    </submittedName>
</protein>
<feature type="compositionally biased region" description="Basic and acidic residues" evidence="1">
    <location>
        <begin position="63"/>
        <end position="82"/>
    </location>
</feature>
<feature type="region of interest" description="Disordered" evidence="1">
    <location>
        <begin position="1"/>
        <end position="26"/>
    </location>
</feature>